<dbReference type="Pfam" id="PF12833">
    <property type="entry name" value="HTH_18"/>
    <property type="match status" value="1"/>
</dbReference>
<dbReference type="SMART" id="SM00871">
    <property type="entry name" value="AraC_E_bind"/>
    <property type="match status" value="1"/>
</dbReference>
<dbReference type="InterPro" id="IPR050959">
    <property type="entry name" value="MarA-like"/>
</dbReference>
<dbReference type="GO" id="GO:0043565">
    <property type="term" value="F:sequence-specific DNA binding"/>
    <property type="evidence" value="ECO:0007669"/>
    <property type="project" value="InterPro"/>
</dbReference>
<dbReference type="RefSeq" id="WP_079426929.1">
    <property type="nucleotide sequence ID" value="NZ_MZGV01000054.1"/>
</dbReference>
<evidence type="ECO:0000256" key="3">
    <source>
        <dbReference type="ARBA" id="ARBA00023163"/>
    </source>
</evidence>
<reference evidence="5 6" key="1">
    <citation type="submission" date="2017-03" db="EMBL/GenBank/DDBJ databases">
        <title>Genome sequence of Clostridium oryzae DSM 28571.</title>
        <authorList>
            <person name="Poehlein A."/>
            <person name="Daniel R."/>
        </authorList>
    </citation>
    <scope>NUCLEOTIDE SEQUENCE [LARGE SCALE GENOMIC DNA]</scope>
    <source>
        <strain evidence="5 6">DSM 28571</strain>
    </source>
</reference>
<gene>
    <name evidence="5" type="primary">rob_3</name>
    <name evidence="5" type="ORF">CLORY_35340</name>
</gene>
<dbReference type="InterPro" id="IPR018062">
    <property type="entry name" value="HTH_AraC-typ_CS"/>
</dbReference>
<protein>
    <submittedName>
        <fullName evidence="5">Right origin-binding protein</fullName>
    </submittedName>
</protein>
<organism evidence="5 6">
    <name type="scientific">Clostridium oryzae</name>
    <dbReference type="NCBI Taxonomy" id="1450648"/>
    <lineage>
        <taxon>Bacteria</taxon>
        <taxon>Bacillati</taxon>
        <taxon>Bacillota</taxon>
        <taxon>Clostridia</taxon>
        <taxon>Eubacteriales</taxon>
        <taxon>Clostridiaceae</taxon>
        <taxon>Clostridium</taxon>
    </lineage>
</organism>
<dbReference type="InterPro" id="IPR010499">
    <property type="entry name" value="AraC_E-bd"/>
</dbReference>
<comment type="caution">
    <text evidence="5">The sequence shown here is derived from an EMBL/GenBank/DDBJ whole genome shotgun (WGS) entry which is preliminary data.</text>
</comment>
<accession>A0A1V4IFC7</accession>
<keyword evidence="2" id="KW-0238">DNA-binding</keyword>
<keyword evidence="1" id="KW-0805">Transcription regulation</keyword>
<dbReference type="PANTHER" id="PTHR47504:SF5">
    <property type="entry name" value="RIGHT ORIGIN-BINDING PROTEIN"/>
    <property type="match status" value="1"/>
</dbReference>
<name>A0A1V4IFC7_9CLOT</name>
<dbReference type="PANTHER" id="PTHR47504">
    <property type="entry name" value="RIGHT ORIGIN-BINDING PROTEIN"/>
    <property type="match status" value="1"/>
</dbReference>
<feature type="domain" description="HTH araC/xylS-type" evidence="4">
    <location>
        <begin position="10"/>
        <end position="108"/>
    </location>
</feature>
<dbReference type="InterPro" id="IPR029441">
    <property type="entry name" value="Cass2"/>
</dbReference>
<dbReference type="STRING" id="1450648.CLORY_35340"/>
<dbReference type="Gene3D" id="3.20.80.10">
    <property type="entry name" value="Regulatory factor, effector binding domain"/>
    <property type="match status" value="1"/>
</dbReference>
<proteinExistence type="predicted"/>
<dbReference type="Gene3D" id="1.10.10.60">
    <property type="entry name" value="Homeodomain-like"/>
    <property type="match status" value="2"/>
</dbReference>
<dbReference type="PROSITE" id="PS01124">
    <property type="entry name" value="HTH_ARAC_FAMILY_2"/>
    <property type="match status" value="1"/>
</dbReference>
<dbReference type="GO" id="GO:0003700">
    <property type="term" value="F:DNA-binding transcription factor activity"/>
    <property type="evidence" value="ECO:0007669"/>
    <property type="project" value="InterPro"/>
</dbReference>
<evidence type="ECO:0000313" key="5">
    <source>
        <dbReference type="EMBL" id="OPJ58554.1"/>
    </source>
</evidence>
<dbReference type="AlphaFoldDB" id="A0A1V4IFC7"/>
<evidence type="ECO:0000313" key="6">
    <source>
        <dbReference type="Proteomes" id="UP000190080"/>
    </source>
</evidence>
<dbReference type="Pfam" id="PF14526">
    <property type="entry name" value="Cass2"/>
    <property type="match status" value="1"/>
</dbReference>
<keyword evidence="3" id="KW-0804">Transcription</keyword>
<dbReference type="SUPFAM" id="SSF46689">
    <property type="entry name" value="Homeodomain-like"/>
    <property type="match status" value="2"/>
</dbReference>
<dbReference type="InterPro" id="IPR011256">
    <property type="entry name" value="Reg_factor_effector_dom_sf"/>
</dbReference>
<dbReference type="PROSITE" id="PS00041">
    <property type="entry name" value="HTH_ARAC_FAMILY_1"/>
    <property type="match status" value="1"/>
</dbReference>
<evidence type="ECO:0000259" key="4">
    <source>
        <dbReference type="PROSITE" id="PS01124"/>
    </source>
</evidence>
<evidence type="ECO:0000256" key="1">
    <source>
        <dbReference type="ARBA" id="ARBA00023015"/>
    </source>
</evidence>
<sequence>MVSNIKDAVIWCINYIEDNLHNKLTLDDIYVNTGISKFYLSRMFKSLTGESVMEYVQARKLTSSIDELVNTNKRIIDIAMDYGFDYEQSYIRAFKKLFGCTPLKVRAPKNFFGLEIKEKINPSDLLCIDNSITYKPRFVFLKNFCLVGEKHKIISRFGTKAANSFGREFFYKHKKKINNIVNPEAYFGYTDWSNSNNGYIYYMPSVQVSDLSQVPDGMTGIEIKSNKYVVFKFVGFFNPNEISGKHLARLLVQLYRRWIVDSDYEFAGTYRLEYIDNSMCKDNYCELYICQPIK</sequence>
<dbReference type="OrthoDB" id="45544at2"/>
<evidence type="ECO:0000256" key="2">
    <source>
        <dbReference type="ARBA" id="ARBA00023125"/>
    </source>
</evidence>
<keyword evidence="6" id="KW-1185">Reference proteome</keyword>
<dbReference type="Proteomes" id="UP000190080">
    <property type="component" value="Unassembled WGS sequence"/>
</dbReference>
<dbReference type="SUPFAM" id="SSF55136">
    <property type="entry name" value="Probable bacterial effector-binding domain"/>
    <property type="match status" value="1"/>
</dbReference>
<dbReference type="EMBL" id="MZGV01000054">
    <property type="protein sequence ID" value="OPJ58554.1"/>
    <property type="molecule type" value="Genomic_DNA"/>
</dbReference>
<dbReference type="SMART" id="SM00342">
    <property type="entry name" value="HTH_ARAC"/>
    <property type="match status" value="1"/>
</dbReference>
<dbReference type="InterPro" id="IPR018060">
    <property type="entry name" value="HTH_AraC"/>
</dbReference>
<dbReference type="InterPro" id="IPR009057">
    <property type="entry name" value="Homeodomain-like_sf"/>
</dbReference>